<protein>
    <submittedName>
        <fullName evidence="2">DegV family protein</fullName>
    </submittedName>
</protein>
<keyword evidence="3" id="KW-1185">Reference proteome</keyword>
<keyword evidence="1" id="KW-0446">Lipid-binding</keyword>
<evidence type="ECO:0000256" key="1">
    <source>
        <dbReference type="ARBA" id="ARBA00023121"/>
    </source>
</evidence>
<reference evidence="2 3" key="2">
    <citation type="submission" date="2023-06" db="EMBL/GenBank/DDBJ databases">
        <authorList>
            <person name="Zeman M."/>
            <person name="Kubasova T."/>
            <person name="Jahodarova E."/>
            <person name="Nykrynova M."/>
            <person name="Rychlik I."/>
        </authorList>
    </citation>
    <scope>NUCLEOTIDE SEQUENCE [LARGE SCALE GENOMIC DNA]</scope>
    <source>
        <strain evidence="2 3">154_Feed</strain>
    </source>
</reference>
<dbReference type="NCBIfam" id="TIGR00762">
    <property type="entry name" value="DegV"/>
    <property type="match status" value="1"/>
</dbReference>
<dbReference type="Proteomes" id="UP001529421">
    <property type="component" value="Unassembled WGS sequence"/>
</dbReference>
<dbReference type="InterPro" id="IPR003797">
    <property type="entry name" value="DegV"/>
</dbReference>
<name>A0ABT7V9P8_9ACTN</name>
<dbReference type="SUPFAM" id="SSF82549">
    <property type="entry name" value="DAK1/DegV-like"/>
    <property type="match status" value="1"/>
</dbReference>
<organism evidence="2 3">
    <name type="scientific">Enorma phocaeensis</name>
    <dbReference type="NCBI Taxonomy" id="1871019"/>
    <lineage>
        <taxon>Bacteria</taxon>
        <taxon>Bacillati</taxon>
        <taxon>Actinomycetota</taxon>
        <taxon>Coriobacteriia</taxon>
        <taxon>Coriobacteriales</taxon>
        <taxon>Coriobacteriaceae</taxon>
        <taxon>Enorma</taxon>
    </lineage>
</organism>
<comment type="caution">
    <text evidence="2">The sequence shown here is derived from an EMBL/GenBank/DDBJ whole genome shotgun (WGS) entry which is preliminary data.</text>
</comment>
<reference evidence="3" key="1">
    <citation type="submission" date="2023-06" db="EMBL/GenBank/DDBJ databases">
        <title>Identification and characterization of horizontal gene transfer across gut microbiota members of farm animals based on homology search.</title>
        <authorList>
            <person name="Zeman M."/>
            <person name="Kubasova T."/>
            <person name="Jahodarova E."/>
            <person name="Nykrynova M."/>
            <person name="Rychlik I."/>
        </authorList>
    </citation>
    <scope>NUCLEOTIDE SEQUENCE [LARGE SCALE GENOMIC DNA]</scope>
    <source>
        <strain evidence="3">154_Feed</strain>
    </source>
</reference>
<accession>A0ABT7V9P8</accession>
<dbReference type="Pfam" id="PF02645">
    <property type="entry name" value="DegV"/>
    <property type="match status" value="1"/>
</dbReference>
<dbReference type="Gene3D" id="3.40.50.10170">
    <property type="match status" value="1"/>
</dbReference>
<dbReference type="InterPro" id="IPR043168">
    <property type="entry name" value="DegV_C"/>
</dbReference>
<dbReference type="PROSITE" id="PS51482">
    <property type="entry name" value="DEGV"/>
    <property type="match status" value="1"/>
</dbReference>
<dbReference type="Gene3D" id="3.30.1180.10">
    <property type="match status" value="1"/>
</dbReference>
<dbReference type="EMBL" id="JAUDDZ010000008">
    <property type="protein sequence ID" value="MDM8275215.1"/>
    <property type="molecule type" value="Genomic_DNA"/>
</dbReference>
<dbReference type="InterPro" id="IPR050270">
    <property type="entry name" value="DegV_domain_contain"/>
</dbReference>
<evidence type="ECO:0000313" key="2">
    <source>
        <dbReference type="EMBL" id="MDM8275215.1"/>
    </source>
</evidence>
<proteinExistence type="predicted"/>
<sequence length="281" mass="30269">MLAIVTDSTCALTRHEAELLGVEVVPMTYIVDGRRLREQPLGENGDYAQTLENAASATTEAVRTLAFAKAFQRQLKAGNDVLCLTISSRLSGTYRSACEAAAICNGPRGNDDVHVEIIDSWCTAGALEFLVRASCMLARQGSSLDDIVRSITELRAGQQIVFSVPDMSVLRGSGRLGAMRQSLGTVLNRYPVMHLSEGAVEPLCRARGSRGVARAMVEAAPPDASQFIISHFGERGIELHHLMLELRDRFPRATVHVKDGGPVLAVNLGLGSMGLAWEQPA</sequence>
<dbReference type="RefSeq" id="WP_204672945.1">
    <property type="nucleotide sequence ID" value="NZ_JACJKQ010000010.1"/>
</dbReference>
<gene>
    <name evidence="2" type="ORF">QUW28_06860</name>
</gene>
<dbReference type="PANTHER" id="PTHR33434">
    <property type="entry name" value="DEGV DOMAIN-CONTAINING PROTEIN DR_1986-RELATED"/>
    <property type="match status" value="1"/>
</dbReference>
<evidence type="ECO:0000313" key="3">
    <source>
        <dbReference type="Proteomes" id="UP001529421"/>
    </source>
</evidence>
<dbReference type="PANTHER" id="PTHR33434:SF2">
    <property type="entry name" value="FATTY ACID-BINDING PROTEIN TM_1468"/>
    <property type="match status" value="1"/>
</dbReference>